<dbReference type="AlphaFoldDB" id="A0AAD5UM60"/>
<dbReference type="FunFam" id="1.10.20.10:FF:000023">
    <property type="entry name" value="transcription initiation protein SPT3 homolog"/>
    <property type="match status" value="1"/>
</dbReference>
<dbReference type="GO" id="GO:0046982">
    <property type="term" value="F:protein heterodimerization activity"/>
    <property type="evidence" value="ECO:0007669"/>
    <property type="project" value="InterPro"/>
</dbReference>
<reference evidence="8" key="1">
    <citation type="submission" date="2020-05" db="EMBL/GenBank/DDBJ databases">
        <title>Phylogenomic resolution of chytrid fungi.</title>
        <authorList>
            <person name="Stajich J.E."/>
            <person name="Amses K."/>
            <person name="Simmons R."/>
            <person name="Seto K."/>
            <person name="Myers J."/>
            <person name="Bonds A."/>
            <person name="Quandt C.A."/>
            <person name="Barry K."/>
            <person name="Liu P."/>
            <person name="Grigoriev I."/>
            <person name="Longcore J.E."/>
            <person name="James T.Y."/>
        </authorList>
    </citation>
    <scope>NUCLEOTIDE SEQUENCE</scope>
    <source>
        <strain evidence="8">PLAUS21</strain>
    </source>
</reference>
<feature type="region of interest" description="Disordered" evidence="7">
    <location>
        <begin position="21"/>
        <end position="41"/>
    </location>
</feature>
<dbReference type="GO" id="GO:0003712">
    <property type="term" value="F:transcription coregulator activity"/>
    <property type="evidence" value="ECO:0007669"/>
    <property type="project" value="TreeGrafter"/>
</dbReference>
<evidence type="ECO:0000256" key="2">
    <source>
        <dbReference type="ARBA" id="ARBA00023015"/>
    </source>
</evidence>
<dbReference type="GO" id="GO:0005634">
    <property type="term" value="C:nucleus"/>
    <property type="evidence" value="ECO:0007669"/>
    <property type="project" value="UniProtKB-SubCell"/>
</dbReference>
<dbReference type="Proteomes" id="UP001210925">
    <property type="component" value="Unassembled WGS sequence"/>
</dbReference>
<dbReference type="GO" id="GO:0000124">
    <property type="term" value="C:SAGA complex"/>
    <property type="evidence" value="ECO:0007669"/>
    <property type="project" value="UniProtKB-ARBA"/>
</dbReference>
<evidence type="ECO:0000313" key="8">
    <source>
        <dbReference type="EMBL" id="KAJ3261222.1"/>
    </source>
</evidence>
<evidence type="ECO:0000256" key="4">
    <source>
        <dbReference type="ARBA" id="ARBA00023163"/>
    </source>
</evidence>
<keyword evidence="3" id="KW-0010">Activator</keyword>
<evidence type="ECO:0000256" key="7">
    <source>
        <dbReference type="SAM" id="MobiDB-lite"/>
    </source>
</evidence>
<dbReference type="EMBL" id="JADGKB010000007">
    <property type="protein sequence ID" value="KAJ3261222.1"/>
    <property type="molecule type" value="Genomic_DNA"/>
</dbReference>
<dbReference type="GO" id="GO:0006357">
    <property type="term" value="P:regulation of transcription by RNA polymerase II"/>
    <property type="evidence" value="ECO:0007669"/>
    <property type="project" value="UniProtKB-ARBA"/>
</dbReference>
<keyword evidence="5" id="KW-0539">Nucleus</keyword>
<dbReference type="Pfam" id="PF02269">
    <property type="entry name" value="TFIID-18kDa"/>
    <property type="match status" value="1"/>
</dbReference>
<evidence type="ECO:0000256" key="3">
    <source>
        <dbReference type="ARBA" id="ARBA00023159"/>
    </source>
</evidence>
<evidence type="ECO:0000313" key="9">
    <source>
        <dbReference type="Proteomes" id="UP001210925"/>
    </source>
</evidence>
<keyword evidence="2" id="KW-0805">Transcription regulation</keyword>
<name>A0AAD5UM60_9FUNG</name>
<dbReference type="InterPro" id="IPR003195">
    <property type="entry name" value="TFIID_TAF13"/>
</dbReference>
<dbReference type="SUPFAM" id="SSF47113">
    <property type="entry name" value="Histone-fold"/>
    <property type="match status" value="2"/>
</dbReference>
<proteinExistence type="inferred from homology"/>
<keyword evidence="9" id="KW-1185">Reference proteome</keyword>
<dbReference type="Gene3D" id="1.10.20.10">
    <property type="entry name" value="Histone, subunit A"/>
    <property type="match status" value="1"/>
</dbReference>
<dbReference type="InterPro" id="IPR009072">
    <property type="entry name" value="Histone-fold"/>
</dbReference>
<evidence type="ECO:0000256" key="1">
    <source>
        <dbReference type="ARBA" id="ARBA00004123"/>
    </source>
</evidence>
<dbReference type="GO" id="GO:0006366">
    <property type="term" value="P:transcription by RNA polymerase II"/>
    <property type="evidence" value="ECO:0007669"/>
    <property type="project" value="InterPro"/>
</dbReference>
<evidence type="ECO:0000256" key="6">
    <source>
        <dbReference type="ARBA" id="ARBA00061274"/>
    </source>
</evidence>
<dbReference type="PANTHER" id="PTHR11380">
    <property type="entry name" value="TRANSCRIPTION INITIATION FACTOR TFIID/SUPT3-RELATED"/>
    <property type="match status" value="1"/>
</dbReference>
<organism evidence="8 9">
    <name type="scientific">Boothiomyces macroporosus</name>
    <dbReference type="NCBI Taxonomy" id="261099"/>
    <lineage>
        <taxon>Eukaryota</taxon>
        <taxon>Fungi</taxon>
        <taxon>Fungi incertae sedis</taxon>
        <taxon>Chytridiomycota</taxon>
        <taxon>Chytridiomycota incertae sedis</taxon>
        <taxon>Chytridiomycetes</taxon>
        <taxon>Rhizophydiales</taxon>
        <taxon>Terramycetaceae</taxon>
        <taxon>Boothiomyces</taxon>
    </lineage>
</organism>
<comment type="subcellular location">
    <subcellularLocation>
        <location evidence="1">Nucleus</location>
    </subcellularLocation>
</comment>
<dbReference type="PANTHER" id="PTHR11380:SF16">
    <property type="entry name" value="TRANSCRIPTION INITIATION PROTEIN SPT3 HOMOLOG"/>
    <property type="match status" value="1"/>
</dbReference>
<sequence length="335" mass="38940">MAQQLNQPQLNGQQITQNQIGLQSQQSQLTPPSVPAQNTPSVRRPMYQQEIQQMMFVFGEVQDSLDETSILVEDIVRTQLITLISQAVIQSQKRGSRYLAAEDLIFLIRHDRSKVNRLRSFLSWKDVRKNAKDKDIDEDLLEEDVNKAVKVKKMNIKFTWDPLNIFNSILEDDDEDLADEEEMQAYEDQINRLRVADLVTRQMSKEEYIYYSECRQASFTYKKLKRFKDWCEMSKYYDTKANSDIIDSLGFLCHEAVSTITETALKIKKQEDERNSILPQENTGGKVYGLFQKPPGEQTPLLPRHIQEAHRILQNKNSPLHNFRNGIARNAVNLI</sequence>
<comment type="caution">
    <text evidence="8">The sequence shown here is derived from an EMBL/GenBank/DDBJ whole genome shotgun (WGS) entry which is preliminary data.</text>
</comment>
<evidence type="ECO:0000256" key="5">
    <source>
        <dbReference type="ARBA" id="ARBA00023242"/>
    </source>
</evidence>
<dbReference type="CDD" id="cd22926">
    <property type="entry name" value="HFD_SPT3"/>
    <property type="match status" value="1"/>
</dbReference>
<accession>A0AAD5UM60</accession>
<comment type="similarity">
    <text evidence="6">Belongs to the SPT3 family.</text>
</comment>
<gene>
    <name evidence="8" type="primary">SPT3</name>
    <name evidence="8" type="ORF">HK103_006531</name>
</gene>
<protein>
    <submittedName>
        <fullName evidence="8">Transcription initiation protein spt3</fullName>
    </submittedName>
</protein>
<keyword evidence="4" id="KW-0804">Transcription</keyword>